<dbReference type="AlphaFoldDB" id="A0A072P0Y2"/>
<dbReference type="InterPro" id="IPR011701">
    <property type="entry name" value="MFS"/>
</dbReference>
<feature type="transmembrane region" description="Helical" evidence="7">
    <location>
        <begin position="182"/>
        <end position="205"/>
    </location>
</feature>
<feature type="transmembrane region" description="Helical" evidence="7">
    <location>
        <begin position="350"/>
        <end position="367"/>
    </location>
</feature>
<accession>A0A072P0Y2</accession>
<name>A0A072P0Y2_SCHAZ</name>
<evidence type="ECO:0000256" key="1">
    <source>
        <dbReference type="ARBA" id="ARBA00004651"/>
    </source>
</evidence>
<keyword evidence="2" id="KW-0813">Transport</keyword>
<feature type="transmembrane region" description="Helical" evidence="7">
    <location>
        <begin position="80"/>
        <end position="100"/>
    </location>
</feature>
<feature type="transmembrane region" description="Helical" evidence="7">
    <location>
        <begin position="284"/>
        <end position="306"/>
    </location>
</feature>
<dbReference type="EMBL" id="JJRY01000004">
    <property type="protein sequence ID" value="KEF39145.1"/>
    <property type="molecule type" value="Genomic_DNA"/>
</dbReference>
<feature type="transmembrane region" description="Helical" evidence="7">
    <location>
        <begin position="20"/>
        <end position="43"/>
    </location>
</feature>
<evidence type="ECO:0000313" key="10">
    <source>
        <dbReference type="Proteomes" id="UP000027936"/>
    </source>
</evidence>
<reference evidence="9 10" key="1">
    <citation type="submission" date="2014-04" db="EMBL/GenBank/DDBJ databases">
        <title>Draft genome sequence of Bacillus azotoformans MEV2011, a (co-) denitrifying strain unable to grow in the presence of oxygen.</title>
        <authorList>
            <person name="Nielsen M."/>
            <person name="Schreiber L."/>
            <person name="Finster K."/>
            <person name="Schramm A."/>
        </authorList>
    </citation>
    <scope>NUCLEOTIDE SEQUENCE [LARGE SCALE GENOMIC DNA]</scope>
    <source>
        <strain evidence="9 10">MEV2011</strain>
    </source>
</reference>
<feature type="transmembrane region" description="Helical" evidence="7">
    <location>
        <begin position="112"/>
        <end position="134"/>
    </location>
</feature>
<evidence type="ECO:0000259" key="8">
    <source>
        <dbReference type="PROSITE" id="PS50850"/>
    </source>
</evidence>
<proteinExistence type="predicted"/>
<evidence type="ECO:0000256" key="4">
    <source>
        <dbReference type="ARBA" id="ARBA00022692"/>
    </source>
</evidence>
<keyword evidence="4 7" id="KW-0812">Transmembrane</keyword>
<feature type="domain" description="Major facilitator superfamily (MFS) profile" evidence="8">
    <location>
        <begin position="1"/>
        <end position="372"/>
    </location>
</feature>
<organism evidence="9 10">
    <name type="scientific">Schinkia azotoformans MEV2011</name>
    <dbReference type="NCBI Taxonomy" id="1348973"/>
    <lineage>
        <taxon>Bacteria</taxon>
        <taxon>Bacillati</taxon>
        <taxon>Bacillota</taxon>
        <taxon>Bacilli</taxon>
        <taxon>Bacillales</taxon>
        <taxon>Bacillaceae</taxon>
        <taxon>Calidifontibacillus/Schinkia group</taxon>
        <taxon>Schinkia</taxon>
    </lineage>
</organism>
<comment type="subcellular location">
    <subcellularLocation>
        <location evidence="1">Cell membrane</location>
        <topology evidence="1">Multi-pass membrane protein</topology>
    </subcellularLocation>
</comment>
<feature type="transmembrane region" description="Helical" evidence="7">
    <location>
        <begin position="327"/>
        <end position="344"/>
    </location>
</feature>
<evidence type="ECO:0000256" key="7">
    <source>
        <dbReference type="SAM" id="Phobius"/>
    </source>
</evidence>
<feature type="transmembrane region" description="Helical" evidence="7">
    <location>
        <begin position="55"/>
        <end position="74"/>
    </location>
</feature>
<dbReference type="InterPro" id="IPR036259">
    <property type="entry name" value="MFS_trans_sf"/>
</dbReference>
<dbReference type="GO" id="GO:0022857">
    <property type="term" value="F:transmembrane transporter activity"/>
    <property type="evidence" value="ECO:0007669"/>
    <property type="project" value="InterPro"/>
</dbReference>
<keyword evidence="5 7" id="KW-1133">Transmembrane helix</keyword>
<evidence type="ECO:0000256" key="6">
    <source>
        <dbReference type="ARBA" id="ARBA00023136"/>
    </source>
</evidence>
<protein>
    <submittedName>
        <fullName evidence="9">Arabinose efflux permease family protein</fullName>
    </submittedName>
</protein>
<dbReference type="PATRIC" id="fig|1348973.3.peg.1498"/>
<evidence type="ECO:0000313" key="9">
    <source>
        <dbReference type="EMBL" id="KEF39145.1"/>
    </source>
</evidence>
<dbReference type="PANTHER" id="PTHR43414:SF3">
    <property type="entry name" value="LMO2377 PROTEIN"/>
    <property type="match status" value="1"/>
</dbReference>
<dbReference type="Proteomes" id="UP000027936">
    <property type="component" value="Unassembled WGS sequence"/>
</dbReference>
<gene>
    <name evidence="9" type="ORF">M670_01535</name>
</gene>
<evidence type="ECO:0000256" key="2">
    <source>
        <dbReference type="ARBA" id="ARBA00022448"/>
    </source>
</evidence>
<dbReference type="Pfam" id="PF07690">
    <property type="entry name" value="MFS_1"/>
    <property type="match status" value="1"/>
</dbReference>
<dbReference type="PROSITE" id="PS50850">
    <property type="entry name" value="MFS"/>
    <property type="match status" value="1"/>
</dbReference>
<dbReference type="InterPro" id="IPR001958">
    <property type="entry name" value="Tet-R_TetA/multi-R_MdtG-like"/>
</dbReference>
<dbReference type="SUPFAM" id="SSF103473">
    <property type="entry name" value="MFS general substrate transporter"/>
    <property type="match status" value="1"/>
</dbReference>
<dbReference type="GO" id="GO:0005886">
    <property type="term" value="C:plasma membrane"/>
    <property type="evidence" value="ECO:0007669"/>
    <property type="project" value="UniProtKB-SubCell"/>
</dbReference>
<keyword evidence="6 7" id="KW-0472">Membrane</keyword>
<dbReference type="PANTHER" id="PTHR43414">
    <property type="entry name" value="MULTIDRUG RESISTANCE PROTEIN MDTG"/>
    <property type="match status" value="1"/>
</dbReference>
<feature type="transmembrane region" description="Helical" evidence="7">
    <location>
        <begin position="260"/>
        <end position="278"/>
    </location>
</feature>
<dbReference type="Gene3D" id="1.20.1250.20">
    <property type="entry name" value="MFS general substrate transporter like domains"/>
    <property type="match status" value="2"/>
</dbReference>
<keyword evidence="3" id="KW-1003">Cell membrane</keyword>
<sequence>MVMPFLSLLIDSMGDYSTEFVLKWAGLVFGVTFVTAFIISPVWGRLGDRHGRKKLLLFLSFGASICILLMGIVTSVYYIFIIRFFMGFFAGFIPMAQAFIATQTPKKIAGKVMGTLQTGSVSGGLFGPLIGGWLADSFGFTYTFLLTGFIILFTFLMILAGVKEVEVNKNDSKKEDYSSKQVFHFIFTSPLLLAVMVVGMLVQIANFSIQPLLAIYVGELHGQQNLAFFSGAAFSVVGLGNLLLSREWGKLGDRFGHDKILLILVLVGAVVYVPQAFVTSIWQLLVLRLFLGMVIGGVIPCIVAYIRQAAPFSIQGEVLGYNTSFRFFGNVVGPIMGGFISGYIGISSVFFVTSGLFIIGGFLLWMVRSKSNLPKMKNSFGN</sequence>
<evidence type="ECO:0000256" key="3">
    <source>
        <dbReference type="ARBA" id="ARBA00022475"/>
    </source>
</evidence>
<dbReference type="PRINTS" id="PR01035">
    <property type="entry name" value="TCRTETA"/>
</dbReference>
<feature type="transmembrane region" description="Helical" evidence="7">
    <location>
        <begin position="140"/>
        <end position="162"/>
    </location>
</feature>
<feature type="transmembrane region" description="Helical" evidence="7">
    <location>
        <begin position="225"/>
        <end position="244"/>
    </location>
</feature>
<evidence type="ECO:0000256" key="5">
    <source>
        <dbReference type="ARBA" id="ARBA00022989"/>
    </source>
</evidence>
<comment type="caution">
    <text evidence="9">The sequence shown here is derived from an EMBL/GenBank/DDBJ whole genome shotgun (WGS) entry which is preliminary data.</text>
</comment>
<dbReference type="InterPro" id="IPR020846">
    <property type="entry name" value="MFS_dom"/>
</dbReference>